<sequence>MLKMYKRISYGMTWVARKYTQITGDEWLNLEGGKMQ</sequence>
<reference evidence="1 2" key="1">
    <citation type="submission" date="2020-08" db="EMBL/GenBank/DDBJ databases">
        <title>Genomic Encyclopedia of Type Strains, Phase IV (KMG-IV): sequencing the most valuable type-strain genomes for metagenomic binning, comparative biology and taxonomic classification.</title>
        <authorList>
            <person name="Goeker M."/>
        </authorList>
    </citation>
    <scope>NUCLEOTIDE SEQUENCE [LARGE SCALE GENOMIC DNA]</scope>
    <source>
        <strain evidence="1 2">YC6886</strain>
    </source>
</reference>
<dbReference type="Proteomes" id="UP000557717">
    <property type="component" value="Unassembled WGS sequence"/>
</dbReference>
<accession>A0A840VFB9</accession>
<gene>
    <name evidence="1" type="ORF">HNR46_001738</name>
</gene>
<name>A0A840VFB9_9BACT</name>
<evidence type="ECO:0000313" key="1">
    <source>
        <dbReference type="EMBL" id="MBB5351501.1"/>
    </source>
</evidence>
<evidence type="ECO:0000313" key="2">
    <source>
        <dbReference type="Proteomes" id="UP000557717"/>
    </source>
</evidence>
<proteinExistence type="predicted"/>
<keyword evidence="2" id="KW-1185">Reference proteome</keyword>
<dbReference type="AlphaFoldDB" id="A0A840VFB9"/>
<protein>
    <submittedName>
        <fullName evidence="1">Uncharacterized protein</fullName>
    </submittedName>
</protein>
<comment type="caution">
    <text evidence="1">The sequence shown here is derived from an EMBL/GenBank/DDBJ whole genome shotgun (WGS) entry which is preliminary data.</text>
</comment>
<organism evidence="1 2">
    <name type="scientific">Haloferula luteola</name>
    <dbReference type="NCBI Taxonomy" id="595692"/>
    <lineage>
        <taxon>Bacteria</taxon>
        <taxon>Pseudomonadati</taxon>
        <taxon>Verrucomicrobiota</taxon>
        <taxon>Verrucomicrobiia</taxon>
        <taxon>Verrucomicrobiales</taxon>
        <taxon>Verrucomicrobiaceae</taxon>
        <taxon>Haloferula</taxon>
    </lineage>
</organism>
<dbReference type="EMBL" id="JACHFD010000007">
    <property type="protein sequence ID" value="MBB5351501.1"/>
    <property type="molecule type" value="Genomic_DNA"/>
</dbReference>